<sequence length="52" mass="5944">MPDARFRCCYCGTTNDYNYNRHERANQIDKKKTLEVPCSECGDTVLGNKRGA</sequence>
<organism evidence="1 2">
    <name type="scientific">Halorubrum tailed virus 25</name>
    <dbReference type="NCBI Taxonomy" id="2878006"/>
    <lineage>
        <taxon>Viruses</taxon>
        <taxon>Duplodnaviria</taxon>
        <taxon>Heunggongvirae</taxon>
        <taxon>Uroviricota</taxon>
        <taxon>Caudoviricetes</taxon>
        <taxon>Thumleimavirales</taxon>
        <taxon>Hafunaviridae</taxon>
        <taxon>Laminvirus</taxon>
        <taxon>Laminvirus thailandense</taxon>
        <taxon>Laminvirus HRTV25</taxon>
    </lineage>
</organism>
<keyword evidence="2" id="KW-1185">Reference proteome</keyword>
<proteinExistence type="predicted"/>
<evidence type="ECO:0000313" key="1">
    <source>
        <dbReference type="EMBL" id="UBF22631.1"/>
    </source>
</evidence>
<dbReference type="Proteomes" id="UP000827232">
    <property type="component" value="Segment"/>
</dbReference>
<protein>
    <submittedName>
        <fullName evidence="1">Zn finger</fullName>
    </submittedName>
</protein>
<name>A0AAE9BZ33_9CAUD</name>
<reference evidence="1" key="1">
    <citation type="submission" date="2021-05" db="EMBL/GenBank/DDBJ databases">
        <title>Diversity, taxonomy and evolution of archaeal viruses of the class Caudoviricetes.</title>
        <authorList>
            <person name="Liu Y."/>
            <person name="Demina T.A."/>
            <person name="Roux S."/>
            <person name="Aiewsakun P."/>
            <person name="Kazlauskas D."/>
            <person name="Simmonds P."/>
            <person name="Prangishvili D."/>
            <person name="Oksanen H.M."/>
            <person name="Krupovic M."/>
        </authorList>
    </citation>
    <scope>NUCLEOTIDE SEQUENCE</scope>
    <source>
        <strain evidence="1">HRTV-25/14</strain>
    </source>
</reference>
<accession>A0AAE9BZ33</accession>
<dbReference type="EMBL" id="MZ334521">
    <property type="protein sequence ID" value="UBF22631.1"/>
    <property type="molecule type" value="Genomic_DNA"/>
</dbReference>
<gene>
    <name evidence="1" type="ORF">HRTV-25_gp50</name>
</gene>
<evidence type="ECO:0000313" key="2">
    <source>
        <dbReference type="Proteomes" id="UP000827232"/>
    </source>
</evidence>